<dbReference type="Gene3D" id="6.10.140.2220">
    <property type="match status" value="1"/>
</dbReference>
<protein>
    <recommendedName>
        <fullName evidence="8">MYND-type zinc finger protein samB</fullName>
    </recommendedName>
</protein>
<evidence type="ECO:0008006" key="8">
    <source>
        <dbReference type="Google" id="ProtNLM"/>
    </source>
</evidence>
<keyword evidence="3" id="KW-0862">Zinc</keyword>
<name>A0ABR1RZE7_9PEZI</name>
<sequence>MVLYCSPQCQKAHWAKHKPDCKSDLLKPTWLPQWDIQQRPPAFVGHNIPSSSAFNFKDSKYLWGNMPAYDVLNFSGNEGINVQSDINLLFAASGDLRNVFATHVAVPSTYDGKLNIIINDRDLDIVARNVLMWMLLLVEKDPVVAAQNVVHLCALLGKTFETPRGSLRVLLKKKSWNSLLNYTKVPDVAVAKAQEARRAVMLAPSRVDYKERAYSQADPPTRFGAQKFRERGILLPMGASSEAFTVPNPTMFTDSGGWHTMDSADPTNGWLMSHIQKAGSAAGVNDVFGRLYYHVVELVMNVHKRLPSKLWVEMMQMDADHLYGHFGPGPTRFDRMETSNITDLAYLNPVGAVGQLGPLLKPPSVNPHATLITLFMNAVHDIVAISGEKSQQDMDAAIRRANEYLPISPPRHEFDAGMLRMMTVMDMFKDYDDLFGKYVKDTEFVPVLHSMGLEMKEKHTIVEKWPMRLHERPDESGAKEVFQDMCNSQHKGGDRYVEWRIRR</sequence>
<evidence type="ECO:0000259" key="4">
    <source>
        <dbReference type="Pfam" id="PF01753"/>
    </source>
</evidence>
<evidence type="ECO:0000313" key="6">
    <source>
        <dbReference type="EMBL" id="KAK8023233.1"/>
    </source>
</evidence>
<evidence type="ECO:0000259" key="5">
    <source>
        <dbReference type="Pfam" id="PF14737"/>
    </source>
</evidence>
<dbReference type="InterPro" id="IPR002893">
    <property type="entry name" value="Znf_MYND"/>
</dbReference>
<comment type="caution">
    <text evidence="6">The sequence shown here is derived from an EMBL/GenBank/DDBJ whole genome shotgun (WGS) entry which is preliminary data.</text>
</comment>
<dbReference type="Pfam" id="PF01753">
    <property type="entry name" value="zf-MYND"/>
    <property type="match status" value="1"/>
</dbReference>
<dbReference type="EMBL" id="JAQQWI010000008">
    <property type="protein sequence ID" value="KAK8023233.1"/>
    <property type="molecule type" value="Genomic_DNA"/>
</dbReference>
<evidence type="ECO:0000313" key="7">
    <source>
        <dbReference type="Proteomes" id="UP001396898"/>
    </source>
</evidence>
<gene>
    <name evidence="6" type="ORF">PG991_006472</name>
</gene>
<organism evidence="6 7">
    <name type="scientific">Apiospora marii</name>
    <dbReference type="NCBI Taxonomy" id="335849"/>
    <lineage>
        <taxon>Eukaryota</taxon>
        <taxon>Fungi</taxon>
        <taxon>Dikarya</taxon>
        <taxon>Ascomycota</taxon>
        <taxon>Pezizomycotina</taxon>
        <taxon>Sordariomycetes</taxon>
        <taxon>Xylariomycetidae</taxon>
        <taxon>Amphisphaeriales</taxon>
        <taxon>Apiosporaceae</taxon>
        <taxon>Apiospora</taxon>
    </lineage>
</organism>
<proteinExistence type="predicted"/>
<evidence type="ECO:0000256" key="3">
    <source>
        <dbReference type="ARBA" id="ARBA00022833"/>
    </source>
</evidence>
<dbReference type="SUPFAM" id="SSF144232">
    <property type="entry name" value="HIT/MYND zinc finger-like"/>
    <property type="match status" value="1"/>
</dbReference>
<accession>A0ABR1RZE7</accession>
<feature type="domain" description="DUF4470" evidence="5">
    <location>
        <begin position="62"/>
        <end position="153"/>
    </location>
</feature>
<feature type="domain" description="MYND-type" evidence="4">
    <location>
        <begin position="2"/>
        <end position="21"/>
    </location>
</feature>
<keyword evidence="7" id="KW-1185">Reference proteome</keyword>
<keyword evidence="2" id="KW-0863">Zinc-finger</keyword>
<dbReference type="InterPro" id="IPR027974">
    <property type="entry name" value="DUF4470"/>
</dbReference>
<reference evidence="6 7" key="1">
    <citation type="submission" date="2023-01" db="EMBL/GenBank/DDBJ databases">
        <title>Analysis of 21 Apiospora genomes using comparative genomics revels a genus with tremendous synthesis potential of carbohydrate active enzymes and secondary metabolites.</title>
        <authorList>
            <person name="Sorensen T."/>
        </authorList>
    </citation>
    <scope>NUCLEOTIDE SEQUENCE [LARGE SCALE GENOMIC DNA]</scope>
    <source>
        <strain evidence="6 7">CBS 20057</strain>
    </source>
</reference>
<keyword evidence="1" id="KW-0479">Metal-binding</keyword>
<dbReference type="Proteomes" id="UP001396898">
    <property type="component" value="Unassembled WGS sequence"/>
</dbReference>
<evidence type="ECO:0000256" key="2">
    <source>
        <dbReference type="ARBA" id="ARBA00022771"/>
    </source>
</evidence>
<dbReference type="Pfam" id="PF14737">
    <property type="entry name" value="DUF4470"/>
    <property type="match status" value="1"/>
</dbReference>
<evidence type="ECO:0000256" key="1">
    <source>
        <dbReference type="ARBA" id="ARBA00022723"/>
    </source>
</evidence>